<reference evidence="1" key="1">
    <citation type="journal article" date="2020" name="Nature">
        <title>Giant virus diversity and host interactions through global metagenomics.</title>
        <authorList>
            <person name="Schulz F."/>
            <person name="Roux S."/>
            <person name="Paez-Espino D."/>
            <person name="Jungbluth S."/>
            <person name="Walsh D.A."/>
            <person name="Denef V.J."/>
            <person name="McMahon K.D."/>
            <person name="Konstantinidis K.T."/>
            <person name="Eloe-Fadrosh E.A."/>
            <person name="Kyrpides N.C."/>
            <person name="Woyke T."/>
        </authorList>
    </citation>
    <scope>NUCLEOTIDE SEQUENCE</scope>
    <source>
        <strain evidence="1">GVMAG-M-3300023184-105</strain>
    </source>
</reference>
<proteinExistence type="predicted"/>
<dbReference type="EMBL" id="MN739957">
    <property type="protein sequence ID" value="QHT79962.1"/>
    <property type="molecule type" value="Genomic_DNA"/>
</dbReference>
<dbReference type="AlphaFoldDB" id="A0A6C0HH94"/>
<protein>
    <submittedName>
        <fullName evidence="1">Uncharacterized protein</fullName>
    </submittedName>
</protein>
<sequence length="252" mass="30112">MEGKICNTCFTQKDKTYFIRSKTLCKDCHNEKRRQKYKENPEHREKLVKMATDFKRNKTIIRQAEKQAKQDELAKQIGETNTICKYCEEVKPKISFRKNRLKCKDCEREVPIEKFKRAIRGRIYNSLIRKTKHTIEYLGCTTEEYLQWISDNKYDFTMENHGELWHIDHVIPLSKFNLQDNTEQLLAFNWRNTMALSKKDNLSKNNKIDNAQISNHYNTLLEYHNKHNIIMPQEYNHLFAKHLVAGSPLEPI</sequence>
<accession>A0A6C0HH94</accession>
<name>A0A6C0HH94_9ZZZZ</name>
<evidence type="ECO:0000313" key="1">
    <source>
        <dbReference type="EMBL" id="QHT79962.1"/>
    </source>
</evidence>
<organism evidence="1">
    <name type="scientific">viral metagenome</name>
    <dbReference type="NCBI Taxonomy" id="1070528"/>
    <lineage>
        <taxon>unclassified sequences</taxon>
        <taxon>metagenomes</taxon>
        <taxon>organismal metagenomes</taxon>
    </lineage>
</organism>